<keyword evidence="4" id="KW-1185">Reference proteome</keyword>
<dbReference type="AlphaFoldDB" id="A0AAD8T019"/>
<dbReference type="Pfam" id="PF14223">
    <property type="entry name" value="Retrotran_gag_2"/>
    <property type="match status" value="1"/>
</dbReference>
<protein>
    <recommendedName>
        <fullName evidence="2">Reverse transcriptase Ty1/copia-type domain-containing protein</fullName>
    </recommendedName>
</protein>
<dbReference type="SUPFAM" id="SSF56672">
    <property type="entry name" value="DNA/RNA polymerases"/>
    <property type="match status" value="1"/>
</dbReference>
<proteinExistence type="predicted"/>
<sequence length="1114" mass="117103">MSSAANTCAAAAASSAAAATLPAASTTSTTAAMASSSSRPLVSPFLAALLDGRTPPPLGVAPVSTSAGLFMGSASRTGASWPFATAAASLSAGAIGPISAPSSSPGVPAPPPTSAPGTSALAPFSATLGQRLVPAPAPSPTAALATPSTPYGAGLYGQPLFYGAPPMAYGAHSPPPASVPSSAVYVPPAAPASIAHEAGPVRDPPPVHLAHLVTVKLNPDNYLVWRAQVLPLLRSYYLDGYVDGTIPCPPSMVHVLAPDGTPMALPNPAHRQWTAQDQAILSAIQSSLMPTVAGMVLFAATSHQAWSTLDASFSSQSMARSMAIRNKLGDLKKLDKSVTAYYNEAKELADILSSIGQPLRDSEFIGYILKGLGEDYDSLVENVEGRDNTNPISAHDLYARLLNMEKRLGARRPDGPSFDASANAAYRGGRNQQQPRPLSGSPSQPPKQPASQPCPATTTGGRGRSWVCTTCGTKAPCQLCGIAGHLASRCHRRFKQDFLGIGNDGSGNEKQAALATHTHGSTTTYPVDATWYMDTGASDHLTHELSRLNPRETYAGHDQVRTADGTGIGRGARLELLDDAPSPAAPAPAGCGVSAPDDDRRMGHAAPSVSVPAPAPLRASPGPLLGTSPPASPRQPAAGPSPSAPPSPGPASSPPSPGLSPPATTSSAPPTPPAGPTPQASPAPQSPVGRSPSPPHASSPSATPDASPSVTLPAPVVHRPHTRSKSGIVHPRERTDGTVAWLAACLAQATADPTAEPRHYTAAMQIPHWRSAMELEYQALLKNDTCNLVPPKPGVNIIDCKWVFKVKKHADGSIERYKALLVAKGFKQRYGLDYEDTFSPVVKPTIIRVLLSLAVTRGWSLRQLDVQNAFLHGVLDEEVYMRQPPGFADPDRPTHLCRLVKALYGLKQAPRAWHARLGTALRALGFIPSTADTSLFLFQRPQVTMYILVYVDDIILVSSSVPAADRLVSSLRTAFAVKDLGKLHYFLGLEVTHDDTGLSMTQKKYSEDLLRRAGMLQCKPAFTPMSVTDPLTSDDGALLSAEDATEYRSVVGGLQYLTLTRPDISYAVNRVCQYLHSPRDTHWTAVKRILRYVRHTASYGLRLSSASSGLLSAY</sequence>
<gene>
    <name evidence="3" type="ORF">QYE76_055154</name>
</gene>
<organism evidence="3 4">
    <name type="scientific">Lolium multiflorum</name>
    <name type="common">Italian ryegrass</name>
    <name type="synonym">Lolium perenne subsp. multiflorum</name>
    <dbReference type="NCBI Taxonomy" id="4521"/>
    <lineage>
        <taxon>Eukaryota</taxon>
        <taxon>Viridiplantae</taxon>
        <taxon>Streptophyta</taxon>
        <taxon>Embryophyta</taxon>
        <taxon>Tracheophyta</taxon>
        <taxon>Spermatophyta</taxon>
        <taxon>Magnoliopsida</taxon>
        <taxon>Liliopsida</taxon>
        <taxon>Poales</taxon>
        <taxon>Poaceae</taxon>
        <taxon>BOP clade</taxon>
        <taxon>Pooideae</taxon>
        <taxon>Poodae</taxon>
        <taxon>Poeae</taxon>
        <taxon>Poeae Chloroplast Group 2 (Poeae type)</taxon>
        <taxon>Loliodinae</taxon>
        <taxon>Loliinae</taxon>
        <taxon>Lolium</taxon>
    </lineage>
</organism>
<evidence type="ECO:0000256" key="1">
    <source>
        <dbReference type="SAM" id="MobiDB-lite"/>
    </source>
</evidence>
<evidence type="ECO:0000313" key="3">
    <source>
        <dbReference type="EMBL" id="KAK1666995.1"/>
    </source>
</evidence>
<feature type="compositionally biased region" description="Low complexity" evidence="1">
    <location>
        <begin position="605"/>
        <end position="621"/>
    </location>
</feature>
<dbReference type="InterPro" id="IPR013103">
    <property type="entry name" value="RVT_2"/>
</dbReference>
<dbReference type="EMBL" id="JAUUTY010000003">
    <property type="protein sequence ID" value="KAK1666995.1"/>
    <property type="molecule type" value="Genomic_DNA"/>
</dbReference>
<feature type="region of interest" description="Disordered" evidence="1">
    <location>
        <begin position="100"/>
        <end position="121"/>
    </location>
</feature>
<feature type="compositionally biased region" description="Pro residues" evidence="1">
    <location>
        <begin position="642"/>
        <end position="660"/>
    </location>
</feature>
<dbReference type="PANTHER" id="PTHR47481:SF31">
    <property type="entry name" value="OS01G0873500 PROTEIN"/>
    <property type="match status" value="1"/>
</dbReference>
<feature type="compositionally biased region" description="Pro residues" evidence="1">
    <location>
        <begin position="669"/>
        <end position="685"/>
    </location>
</feature>
<feature type="region of interest" description="Disordered" evidence="1">
    <location>
        <begin position="578"/>
        <end position="732"/>
    </location>
</feature>
<feature type="region of interest" description="Disordered" evidence="1">
    <location>
        <begin position="409"/>
        <end position="463"/>
    </location>
</feature>
<dbReference type="InterPro" id="IPR043502">
    <property type="entry name" value="DNA/RNA_pol_sf"/>
</dbReference>
<evidence type="ECO:0000313" key="4">
    <source>
        <dbReference type="Proteomes" id="UP001231189"/>
    </source>
</evidence>
<accession>A0AAD8T019</accession>
<dbReference type="PANTHER" id="PTHR47481">
    <property type="match status" value="1"/>
</dbReference>
<name>A0AAD8T019_LOLMU</name>
<feature type="domain" description="Reverse transcriptase Ty1/copia-type" evidence="2">
    <location>
        <begin position="784"/>
        <end position="1025"/>
    </location>
</feature>
<evidence type="ECO:0000259" key="2">
    <source>
        <dbReference type="Pfam" id="PF07727"/>
    </source>
</evidence>
<dbReference type="Pfam" id="PF07727">
    <property type="entry name" value="RVT_2"/>
    <property type="match status" value="1"/>
</dbReference>
<dbReference type="Proteomes" id="UP001231189">
    <property type="component" value="Unassembled WGS sequence"/>
</dbReference>
<reference evidence="3" key="1">
    <citation type="submission" date="2023-07" db="EMBL/GenBank/DDBJ databases">
        <title>A chromosome-level genome assembly of Lolium multiflorum.</title>
        <authorList>
            <person name="Chen Y."/>
            <person name="Copetti D."/>
            <person name="Kolliker R."/>
            <person name="Studer B."/>
        </authorList>
    </citation>
    <scope>NUCLEOTIDE SEQUENCE</scope>
    <source>
        <strain evidence="3">02402/16</strain>
        <tissue evidence="3">Leaf</tissue>
    </source>
</reference>
<feature type="compositionally biased region" description="Low complexity" evidence="1">
    <location>
        <begin position="698"/>
        <end position="709"/>
    </location>
</feature>
<comment type="caution">
    <text evidence="3">The sequence shown here is derived from an EMBL/GenBank/DDBJ whole genome shotgun (WGS) entry which is preliminary data.</text>
</comment>